<reference evidence="1" key="1">
    <citation type="submission" date="2014-11" db="EMBL/GenBank/DDBJ databases">
        <authorList>
            <person name="Amaro Gonzalez C."/>
        </authorList>
    </citation>
    <scope>NUCLEOTIDE SEQUENCE</scope>
</reference>
<proteinExistence type="predicted"/>
<organism evidence="1">
    <name type="scientific">Anguilla anguilla</name>
    <name type="common">European freshwater eel</name>
    <name type="synonym">Muraena anguilla</name>
    <dbReference type="NCBI Taxonomy" id="7936"/>
    <lineage>
        <taxon>Eukaryota</taxon>
        <taxon>Metazoa</taxon>
        <taxon>Chordata</taxon>
        <taxon>Craniata</taxon>
        <taxon>Vertebrata</taxon>
        <taxon>Euteleostomi</taxon>
        <taxon>Actinopterygii</taxon>
        <taxon>Neopterygii</taxon>
        <taxon>Teleostei</taxon>
        <taxon>Anguilliformes</taxon>
        <taxon>Anguillidae</taxon>
        <taxon>Anguilla</taxon>
    </lineage>
</organism>
<protein>
    <submittedName>
        <fullName evidence="1">Uncharacterized protein</fullName>
    </submittedName>
</protein>
<dbReference type="EMBL" id="GBXM01035813">
    <property type="protein sequence ID" value="JAH72764.1"/>
    <property type="molecule type" value="Transcribed_RNA"/>
</dbReference>
<evidence type="ECO:0000313" key="1">
    <source>
        <dbReference type="EMBL" id="JAH72764.1"/>
    </source>
</evidence>
<reference evidence="1" key="2">
    <citation type="journal article" date="2015" name="Fish Shellfish Immunol.">
        <title>Early steps in the European eel (Anguilla anguilla)-Vibrio vulnificus interaction in the gills: Role of the RtxA13 toxin.</title>
        <authorList>
            <person name="Callol A."/>
            <person name="Pajuelo D."/>
            <person name="Ebbesson L."/>
            <person name="Teles M."/>
            <person name="MacKenzie S."/>
            <person name="Amaro C."/>
        </authorList>
    </citation>
    <scope>NUCLEOTIDE SEQUENCE</scope>
</reference>
<sequence>MFKMSDYLAALCEGIYKSAVIEDYCDRS</sequence>
<accession>A0A0E9V3T6</accession>
<dbReference type="AlphaFoldDB" id="A0A0E9V3T6"/>
<name>A0A0E9V3T6_ANGAN</name>